<dbReference type="AlphaFoldDB" id="M3ELG5"/>
<dbReference type="Pfam" id="PF04555">
    <property type="entry name" value="XhoI"/>
    <property type="match status" value="1"/>
</dbReference>
<sequence>MEANLNHGWVIFTFRIPSESLSPVKNREPYFKTSKEFHNTSYTDRYKEFCKRLVRERLYDSSCLLIANSDQGSKEPLKKLIRK</sequence>
<dbReference type="InterPro" id="IPR007636">
    <property type="entry name" value="Restrct_endonuc_II_XhoI"/>
</dbReference>
<proteinExistence type="predicted"/>
<dbReference type="EMBL" id="AHOR02000029">
    <property type="protein sequence ID" value="EMF81893.1"/>
    <property type="molecule type" value="Genomic_DNA"/>
</dbReference>
<evidence type="ECO:0000313" key="2">
    <source>
        <dbReference type="Proteomes" id="UP000011770"/>
    </source>
</evidence>
<evidence type="ECO:0000313" key="1">
    <source>
        <dbReference type="EMBL" id="EMF81893.1"/>
    </source>
</evidence>
<name>M3ELG5_9LEPT</name>
<dbReference type="GO" id="GO:0009307">
    <property type="term" value="P:DNA restriction-modification system"/>
    <property type="evidence" value="ECO:0007669"/>
    <property type="project" value="InterPro"/>
</dbReference>
<accession>M3ELG5</accession>
<dbReference type="GO" id="GO:0003677">
    <property type="term" value="F:DNA binding"/>
    <property type="evidence" value="ECO:0007669"/>
    <property type="project" value="InterPro"/>
</dbReference>
<gene>
    <name evidence="1" type="ORF">LEP1GSC188_0752</name>
</gene>
<dbReference type="Proteomes" id="UP000011770">
    <property type="component" value="Unassembled WGS sequence"/>
</dbReference>
<reference evidence="1 2" key="1">
    <citation type="submission" date="2013-01" db="EMBL/GenBank/DDBJ databases">
        <authorList>
            <person name="Harkins D.M."/>
            <person name="Durkin A.S."/>
            <person name="Brinkac L.M."/>
            <person name="Haft D.H."/>
            <person name="Selengut J.D."/>
            <person name="Sanka R."/>
            <person name="DePew J."/>
            <person name="Purushe J."/>
            <person name="Tulsiani S.M."/>
            <person name="Graham G.C."/>
            <person name="Burns M.-A."/>
            <person name="Dohnt M.F."/>
            <person name="Smythe L.D."/>
            <person name="McKay D.B."/>
            <person name="Craig S.B."/>
            <person name="Vinetz J.M."/>
            <person name="Sutton G.G."/>
            <person name="Nierman W.C."/>
            <person name="Fouts D.E."/>
        </authorList>
    </citation>
    <scope>NUCLEOTIDE SEQUENCE [LARGE SCALE GENOMIC DNA]</scope>
    <source>
        <strain evidence="1 2">LT2116</strain>
    </source>
</reference>
<protein>
    <submittedName>
        <fullName evidence="1">Type-2 restriction enzyme PaeR7I domain protein</fullName>
    </submittedName>
</protein>
<comment type="caution">
    <text evidence="1">The sequence shown here is derived from an EMBL/GenBank/DDBJ whole genome shotgun (WGS) entry which is preliminary data.</text>
</comment>
<organism evidence="1 2">
    <name type="scientific">Leptospira weilii serovar Topaz str. LT2116</name>
    <dbReference type="NCBI Taxonomy" id="1088540"/>
    <lineage>
        <taxon>Bacteria</taxon>
        <taxon>Pseudomonadati</taxon>
        <taxon>Spirochaetota</taxon>
        <taxon>Spirochaetia</taxon>
        <taxon>Leptospirales</taxon>
        <taxon>Leptospiraceae</taxon>
        <taxon>Leptospira</taxon>
    </lineage>
</organism>
<dbReference type="GO" id="GO:0009036">
    <property type="term" value="F:type II site-specific deoxyribonuclease activity"/>
    <property type="evidence" value="ECO:0007669"/>
    <property type="project" value="InterPro"/>
</dbReference>